<name>A0A1R2D281_9CILI</name>
<dbReference type="Proteomes" id="UP000187209">
    <property type="component" value="Unassembled WGS sequence"/>
</dbReference>
<evidence type="ECO:0000256" key="1">
    <source>
        <dbReference type="ARBA" id="ARBA00022448"/>
    </source>
</evidence>
<dbReference type="InterPro" id="IPR001486">
    <property type="entry name" value="Hemoglobin_trunc"/>
</dbReference>
<dbReference type="InterPro" id="IPR012292">
    <property type="entry name" value="Globin/Proto"/>
</dbReference>
<sequence length="118" mass="13628">MNLFEKYGGADFWSDFLNNVYERLTNSDLTRHHFMNKSISHIKEMLLGLLELTLVANSHISEVAMRDSHRPMGITNEEFDEWVNIYRTALKESDVADTDITFIANMLLSYRGVIVADI</sequence>
<dbReference type="Gene3D" id="1.10.490.10">
    <property type="entry name" value="Globins"/>
    <property type="match status" value="1"/>
</dbReference>
<evidence type="ECO:0000256" key="4">
    <source>
        <dbReference type="ARBA" id="ARBA00023004"/>
    </source>
</evidence>
<dbReference type="GO" id="GO:0019825">
    <property type="term" value="F:oxygen binding"/>
    <property type="evidence" value="ECO:0007669"/>
    <property type="project" value="InterPro"/>
</dbReference>
<protein>
    <recommendedName>
        <fullName evidence="7">Globin family profile domain-containing protein</fullName>
    </recommendedName>
</protein>
<dbReference type="SUPFAM" id="SSF46458">
    <property type="entry name" value="Globin-like"/>
    <property type="match status" value="1"/>
</dbReference>
<dbReference type="EMBL" id="MPUH01000013">
    <property type="protein sequence ID" value="OMJ95352.1"/>
    <property type="molecule type" value="Genomic_DNA"/>
</dbReference>
<dbReference type="GO" id="GO:0046872">
    <property type="term" value="F:metal ion binding"/>
    <property type="evidence" value="ECO:0007669"/>
    <property type="project" value="UniProtKB-KW"/>
</dbReference>
<keyword evidence="2" id="KW-0349">Heme</keyword>
<comment type="caution">
    <text evidence="5">The sequence shown here is derived from an EMBL/GenBank/DDBJ whole genome shotgun (WGS) entry which is preliminary data.</text>
</comment>
<gene>
    <name evidence="5" type="ORF">SteCoe_1259</name>
</gene>
<keyword evidence="4" id="KW-0408">Iron</keyword>
<dbReference type="InterPro" id="IPR009050">
    <property type="entry name" value="Globin-like_sf"/>
</dbReference>
<proteinExistence type="predicted"/>
<accession>A0A1R2D281</accession>
<evidence type="ECO:0000313" key="5">
    <source>
        <dbReference type="EMBL" id="OMJ95352.1"/>
    </source>
</evidence>
<organism evidence="5 6">
    <name type="scientific">Stentor coeruleus</name>
    <dbReference type="NCBI Taxonomy" id="5963"/>
    <lineage>
        <taxon>Eukaryota</taxon>
        <taxon>Sar</taxon>
        <taxon>Alveolata</taxon>
        <taxon>Ciliophora</taxon>
        <taxon>Postciliodesmatophora</taxon>
        <taxon>Heterotrichea</taxon>
        <taxon>Heterotrichida</taxon>
        <taxon>Stentoridae</taxon>
        <taxon>Stentor</taxon>
    </lineage>
</organism>
<evidence type="ECO:0000313" key="6">
    <source>
        <dbReference type="Proteomes" id="UP000187209"/>
    </source>
</evidence>
<evidence type="ECO:0000256" key="3">
    <source>
        <dbReference type="ARBA" id="ARBA00022723"/>
    </source>
</evidence>
<dbReference type="AlphaFoldDB" id="A0A1R2D281"/>
<dbReference type="OrthoDB" id="283492at2759"/>
<keyword evidence="1" id="KW-0813">Transport</keyword>
<keyword evidence="3" id="KW-0479">Metal-binding</keyword>
<reference evidence="5 6" key="1">
    <citation type="submission" date="2016-11" db="EMBL/GenBank/DDBJ databases">
        <title>The macronuclear genome of Stentor coeruleus: a giant cell with tiny introns.</title>
        <authorList>
            <person name="Slabodnick M."/>
            <person name="Ruby J.G."/>
            <person name="Reiff S.B."/>
            <person name="Swart E.C."/>
            <person name="Gosai S."/>
            <person name="Prabakaran S."/>
            <person name="Witkowska E."/>
            <person name="Larue G.E."/>
            <person name="Fisher S."/>
            <person name="Freeman R.M."/>
            <person name="Gunawardena J."/>
            <person name="Chu W."/>
            <person name="Stover N.A."/>
            <person name="Gregory B.D."/>
            <person name="Nowacki M."/>
            <person name="Derisi J."/>
            <person name="Roy S.W."/>
            <person name="Marshall W.F."/>
            <person name="Sood P."/>
        </authorList>
    </citation>
    <scope>NUCLEOTIDE SEQUENCE [LARGE SCALE GENOMIC DNA]</scope>
    <source>
        <strain evidence="5">WM001</strain>
    </source>
</reference>
<dbReference type="Pfam" id="PF01152">
    <property type="entry name" value="Bac_globin"/>
    <property type="match status" value="1"/>
</dbReference>
<evidence type="ECO:0000256" key="2">
    <source>
        <dbReference type="ARBA" id="ARBA00022617"/>
    </source>
</evidence>
<dbReference type="GO" id="GO:0020037">
    <property type="term" value="F:heme binding"/>
    <property type="evidence" value="ECO:0007669"/>
    <property type="project" value="InterPro"/>
</dbReference>
<keyword evidence="6" id="KW-1185">Reference proteome</keyword>
<evidence type="ECO:0008006" key="7">
    <source>
        <dbReference type="Google" id="ProtNLM"/>
    </source>
</evidence>